<dbReference type="CDD" id="cd00320">
    <property type="entry name" value="cpn10"/>
    <property type="match status" value="2"/>
</dbReference>
<feature type="signal peptide" evidence="7">
    <location>
        <begin position="1"/>
        <end position="17"/>
    </location>
</feature>
<dbReference type="PRINTS" id="PR00297">
    <property type="entry name" value="CHAPERONIN10"/>
</dbReference>
<keyword evidence="7" id="KW-0732">Signal</keyword>
<dbReference type="AlphaFoldDB" id="A0ABD3QY48"/>
<protein>
    <recommendedName>
        <fullName evidence="4">20 kDa chaperonin, chloroplastic</fullName>
    </recommendedName>
    <alternativeName>
        <fullName evidence="3">Chaperonin 10</fullName>
    </alternativeName>
    <alternativeName>
        <fullName evidence="5">Protein Cpn21</fullName>
    </alternativeName>
</protein>
<evidence type="ECO:0000256" key="7">
    <source>
        <dbReference type="SAM" id="SignalP"/>
    </source>
</evidence>
<gene>
    <name evidence="8" type="ORF">HJC23_009051</name>
</gene>
<dbReference type="Gene3D" id="2.30.33.40">
    <property type="entry name" value="GroES chaperonin"/>
    <property type="match status" value="2"/>
</dbReference>
<proteinExistence type="inferred from homology"/>
<organism evidence="8 9">
    <name type="scientific">Cyclotella cryptica</name>
    <dbReference type="NCBI Taxonomy" id="29204"/>
    <lineage>
        <taxon>Eukaryota</taxon>
        <taxon>Sar</taxon>
        <taxon>Stramenopiles</taxon>
        <taxon>Ochrophyta</taxon>
        <taxon>Bacillariophyta</taxon>
        <taxon>Coscinodiscophyceae</taxon>
        <taxon>Thalassiosirophycidae</taxon>
        <taxon>Stephanodiscales</taxon>
        <taxon>Stephanodiscaceae</taxon>
        <taxon>Cyclotella</taxon>
    </lineage>
</organism>
<evidence type="ECO:0000313" key="8">
    <source>
        <dbReference type="EMBL" id="KAL3805344.1"/>
    </source>
</evidence>
<dbReference type="SUPFAM" id="SSF50129">
    <property type="entry name" value="GroES-like"/>
    <property type="match status" value="2"/>
</dbReference>
<dbReference type="FunFam" id="2.30.33.40:FF:000001">
    <property type="entry name" value="10 kDa chaperonin"/>
    <property type="match status" value="2"/>
</dbReference>
<dbReference type="InterPro" id="IPR037124">
    <property type="entry name" value="Chaperonin_GroES_sf"/>
</dbReference>
<name>A0ABD3QY48_9STRA</name>
<evidence type="ECO:0000256" key="1">
    <source>
        <dbReference type="ARBA" id="ARBA00006975"/>
    </source>
</evidence>
<reference evidence="8 9" key="1">
    <citation type="journal article" date="2020" name="G3 (Bethesda)">
        <title>Improved Reference Genome for Cyclotella cryptica CCMP332, a Model for Cell Wall Morphogenesis, Salinity Adaptation, and Lipid Production in Diatoms (Bacillariophyta).</title>
        <authorList>
            <person name="Roberts W.R."/>
            <person name="Downey K.M."/>
            <person name="Ruck E.C."/>
            <person name="Traller J.C."/>
            <person name="Alverson A.J."/>
        </authorList>
    </citation>
    <scope>NUCLEOTIDE SEQUENCE [LARGE SCALE GENOMIC DNA]</scope>
    <source>
        <strain evidence="8 9">CCMP332</strain>
    </source>
</reference>
<accession>A0ABD3QY48</accession>
<dbReference type="EMBL" id="JABMIG020000003">
    <property type="protein sequence ID" value="KAL3805344.1"/>
    <property type="molecule type" value="Genomic_DNA"/>
</dbReference>
<comment type="caution">
    <text evidence="8">The sequence shown here is derived from an EMBL/GenBank/DDBJ whole genome shotgun (WGS) entry which is preliminary data.</text>
</comment>
<comment type="similarity">
    <text evidence="1 6">Belongs to the GroES chaperonin family.</text>
</comment>
<keyword evidence="9" id="KW-1185">Reference proteome</keyword>
<dbReference type="Proteomes" id="UP001516023">
    <property type="component" value="Unassembled WGS sequence"/>
</dbReference>
<dbReference type="PANTHER" id="PTHR10772:SF63">
    <property type="entry name" value="20 KDA CHAPERONIN, CHLOROPLASTIC"/>
    <property type="match status" value="1"/>
</dbReference>
<dbReference type="Pfam" id="PF00166">
    <property type="entry name" value="Cpn10"/>
    <property type="match status" value="2"/>
</dbReference>
<dbReference type="PANTHER" id="PTHR10772">
    <property type="entry name" value="10 KDA HEAT SHOCK PROTEIN"/>
    <property type="match status" value="1"/>
</dbReference>
<sequence length="245" mass="26013">MNKLLLSVLLALPLVDSFSPIVPCIHSAAAASSVARGAILEGREIEGTLTPTNNFVLVKVAKAVEQTTGGILLTGSAKIKKTEGLVISTGPGRTHSESGILFPMPVAPGESVVYGKYDGTEIEYDGEKHALIRDDDILVKWKGEQLTQESAEVVRDNVLVKVTDSKEEETSSGLVIASSAKKGSKPSTGEVIKVGPGRMASNGEIIKVDIQEGDMVKFRDFAGNEVMIGDEEFAVVRMGDVLAKF</sequence>
<dbReference type="InterPro" id="IPR020818">
    <property type="entry name" value="Chaperonin_GroES"/>
</dbReference>
<feature type="chain" id="PRO_5044808430" description="20 kDa chaperonin, chloroplastic" evidence="7">
    <location>
        <begin position="18"/>
        <end position="245"/>
    </location>
</feature>
<keyword evidence="2 6" id="KW-0143">Chaperone</keyword>
<evidence type="ECO:0000313" key="9">
    <source>
        <dbReference type="Proteomes" id="UP001516023"/>
    </source>
</evidence>
<evidence type="ECO:0000256" key="4">
    <source>
        <dbReference type="ARBA" id="ARBA00073031"/>
    </source>
</evidence>
<evidence type="ECO:0000256" key="6">
    <source>
        <dbReference type="RuleBase" id="RU003479"/>
    </source>
</evidence>
<dbReference type="SMART" id="SM00883">
    <property type="entry name" value="Cpn10"/>
    <property type="match status" value="2"/>
</dbReference>
<dbReference type="InterPro" id="IPR011032">
    <property type="entry name" value="GroES-like_sf"/>
</dbReference>
<evidence type="ECO:0000256" key="3">
    <source>
        <dbReference type="ARBA" id="ARBA00031971"/>
    </source>
</evidence>
<evidence type="ECO:0000256" key="5">
    <source>
        <dbReference type="ARBA" id="ARBA00079398"/>
    </source>
</evidence>
<evidence type="ECO:0000256" key="2">
    <source>
        <dbReference type="ARBA" id="ARBA00023186"/>
    </source>
</evidence>